<organism evidence="1">
    <name type="scientific">marine sediment metagenome</name>
    <dbReference type="NCBI Taxonomy" id="412755"/>
    <lineage>
        <taxon>unclassified sequences</taxon>
        <taxon>metagenomes</taxon>
        <taxon>ecological metagenomes</taxon>
    </lineage>
</organism>
<reference evidence="1" key="1">
    <citation type="journal article" date="2015" name="Nature">
        <title>Complex archaea that bridge the gap between prokaryotes and eukaryotes.</title>
        <authorList>
            <person name="Spang A."/>
            <person name="Saw J.H."/>
            <person name="Jorgensen S.L."/>
            <person name="Zaremba-Niedzwiedzka K."/>
            <person name="Martijn J."/>
            <person name="Lind A.E."/>
            <person name="van Eijk R."/>
            <person name="Schleper C."/>
            <person name="Guy L."/>
            <person name="Ettema T.J."/>
        </authorList>
    </citation>
    <scope>NUCLEOTIDE SEQUENCE</scope>
</reference>
<name>A0A0F9CUK4_9ZZZZ</name>
<dbReference type="InterPro" id="IPR013320">
    <property type="entry name" value="ConA-like_dom_sf"/>
</dbReference>
<comment type="caution">
    <text evidence="1">The sequence shown here is derived from an EMBL/GenBank/DDBJ whole genome shotgun (WGS) entry which is preliminary data.</text>
</comment>
<protein>
    <submittedName>
        <fullName evidence="1">Uncharacterized protein</fullName>
    </submittedName>
</protein>
<evidence type="ECO:0000313" key="1">
    <source>
        <dbReference type="EMBL" id="KKL03603.1"/>
    </source>
</evidence>
<feature type="non-terminal residue" evidence="1">
    <location>
        <position position="330"/>
    </location>
</feature>
<dbReference type="AlphaFoldDB" id="A0A0F9CUK4"/>
<dbReference type="EMBL" id="LAZR01044860">
    <property type="protein sequence ID" value="KKL03603.1"/>
    <property type="molecule type" value="Genomic_DNA"/>
</dbReference>
<proteinExistence type="predicted"/>
<dbReference type="Gene3D" id="2.60.120.200">
    <property type="match status" value="1"/>
</dbReference>
<sequence>MNTPFANMRISDTVKIAEGMFIQITDSYLANDSTPLIYRGTFNFKDDEVGSEPSGWTINNGAGCSSTIITSVDGHRNVLQLADTNAATRSQIFRSITQGLDTTIEFWMGIDEITKILNFEMFEGATSLGIVFIQNDDLFYYDGVIKNVKLNFIVINTLFHVKLVLDDSANTYDIYVDGVLEVAAAAFTNNSTSGVNKIEFGTNNGSVNYNGFIDAVGISTYASYKVGDNLFAHKVSETSGILTNPNIKIISAQINRVKLYGGYVDGVRITATDEDIAAQQLYGVIEYIDHFPHVTDQTELDTLAGQIRARDGMNNSPYYVDVGLFEQRFI</sequence>
<gene>
    <name evidence="1" type="ORF">LCGC14_2624460</name>
</gene>
<accession>A0A0F9CUK4</accession>
<dbReference type="SUPFAM" id="SSF49899">
    <property type="entry name" value="Concanavalin A-like lectins/glucanases"/>
    <property type="match status" value="1"/>
</dbReference>